<keyword evidence="2" id="KW-0378">Hydrolase</keyword>
<dbReference type="Gene3D" id="3.40.50.1820">
    <property type="entry name" value="alpha/beta hydrolase"/>
    <property type="match status" value="1"/>
</dbReference>
<accession>A0A4P9XJX3</accession>
<dbReference type="PANTHER" id="PTHR12277">
    <property type="entry name" value="ALPHA/BETA HYDROLASE DOMAIN-CONTAINING PROTEIN"/>
    <property type="match status" value="1"/>
</dbReference>
<dbReference type="InterPro" id="IPR029058">
    <property type="entry name" value="AB_hydrolase_fold"/>
</dbReference>
<dbReference type="GO" id="GO:0008474">
    <property type="term" value="F:palmitoyl-(protein) hydrolase activity"/>
    <property type="evidence" value="ECO:0007669"/>
    <property type="project" value="TreeGrafter"/>
</dbReference>
<feature type="domain" description="AB hydrolase-1" evidence="1">
    <location>
        <begin position="79"/>
        <end position="203"/>
    </location>
</feature>
<name>A0A4P9XJX3_9FUNG</name>
<dbReference type="Pfam" id="PF00561">
    <property type="entry name" value="Abhydrolase_1"/>
    <property type="match status" value="1"/>
</dbReference>
<organism evidence="2 3">
    <name type="scientific">Thamnocephalis sphaerospora</name>
    <dbReference type="NCBI Taxonomy" id="78915"/>
    <lineage>
        <taxon>Eukaryota</taxon>
        <taxon>Fungi</taxon>
        <taxon>Fungi incertae sedis</taxon>
        <taxon>Zoopagomycota</taxon>
        <taxon>Zoopagomycotina</taxon>
        <taxon>Zoopagomycetes</taxon>
        <taxon>Zoopagales</taxon>
        <taxon>Sigmoideomycetaceae</taxon>
        <taxon>Thamnocephalis</taxon>
    </lineage>
</organism>
<dbReference type="GO" id="GO:0016020">
    <property type="term" value="C:membrane"/>
    <property type="evidence" value="ECO:0007669"/>
    <property type="project" value="TreeGrafter"/>
</dbReference>
<dbReference type="STRING" id="78915.A0A4P9XJX3"/>
<dbReference type="InterPro" id="IPR000073">
    <property type="entry name" value="AB_hydrolase_1"/>
</dbReference>
<evidence type="ECO:0000313" key="2">
    <source>
        <dbReference type="EMBL" id="RKP06042.1"/>
    </source>
</evidence>
<dbReference type="Proteomes" id="UP000271241">
    <property type="component" value="Unassembled WGS sequence"/>
</dbReference>
<evidence type="ECO:0000313" key="3">
    <source>
        <dbReference type="Proteomes" id="UP000271241"/>
    </source>
</evidence>
<dbReference type="PANTHER" id="PTHR12277:SF64">
    <property type="entry name" value="SUPERFAMILY HYDROLASE, PUTATIVE (AFU_ORTHOLOGUE AFUA_3G01760)-RELATED"/>
    <property type="match status" value="1"/>
</dbReference>
<proteinExistence type="predicted"/>
<dbReference type="SUPFAM" id="SSF53474">
    <property type="entry name" value="alpha/beta-Hydrolases"/>
    <property type="match status" value="1"/>
</dbReference>
<dbReference type="OrthoDB" id="10249433at2759"/>
<reference evidence="3" key="1">
    <citation type="journal article" date="2018" name="Nat. Microbiol.">
        <title>Leveraging single-cell genomics to expand the fungal tree of life.</title>
        <authorList>
            <person name="Ahrendt S.R."/>
            <person name="Quandt C.A."/>
            <person name="Ciobanu D."/>
            <person name="Clum A."/>
            <person name="Salamov A."/>
            <person name="Andreopoulos B."/>
            <person name="Cheng J.F."/>
            <person name="Woyke T."/>
            <person name="Pelin A."/>
            <person name="Henrissat B."/>
            <person name="Reynolds N.K."/>
            <person name="Benny G.L."/>
            <person name="Smith M.E."/>
            <person name="James T.Y."/>
            <person name="Grigoriev I.V."/>
        </authorList>
    </citation>
    <scope>NUCLEOTIDE SEQUENCE [LARGE SCALE GENOMIC DNA]</scope>
    <source>
        <strain evidence="3">RSA 1356</strain>
    </source>
</reference>
<sequence>MTLFQRRIIYVSYLPLGARQPPPLAELRASGELGSLEAHDVVLRSEDNTYLQGYVFGRRSAEAAATRGRSASVLEFPSPVLIYFQGNAGNMLHRLPVFERMLAHAPAGTRVVAVHTRGYGGSGGRPTEKGLRRDARAILAYVGQAFPDQPVVLYGHSLGGAVAVQLAADTAAAGVAERRINGLMLENTFTSMQDLVTAIFPRWLPYAWLARFVLLDRWETEHTLQRMAGALPATLLLVGERDELIPACMSARLAAALGNASATSATPAASASPAANDVTMPTGLYRFPHGLHENTYLQPRYSVVVGQFLRDCAMAAGRGVQAV</sequence>
<evidence type="ECO:0000259" key="1">
    <source>
        <dbReference type="Pfam" id="PF00561"/>
    </source>
</evidence>
<gene>
    <name evidence="2" type="ORF">THASP1DRAFT_32135</name>
</gene>
<dbReference type="AlphaFoldDB" id="A0A4P9XJX3"/>
<protein>
    <submittedName>
        <fullName evidence="2">Alpha/Beta hydrolase protein</fullName>
    </submittedName>
</protein>
<dbReference type="EMBL" id="KZ992968">
    <property type="protein sequence ID" value="RKP06042.1"/>
    <property type="molecule type" value="Genomic_DNA"/>
</dbReference>
<keyword evidence="3" id="KW-1185">Reference proteome</keyword>